<evidence type="ECO:0000259" key="2">
    <source>
        <dbReference type="PROSITE" id="PS51831"/>
    </source>
</evidence>
<dbReference type="GeneID" id="25561503"/>
<dbReference type="FunFam" id="1.10.3210.10:FF:000030">
    <property type="entry name" value="Deoxynucleoside triphosphate triphosphohydrolase SAMHD1 homolog"/>
    <property type="match status" value="1"/>
</dbReference>
<feature type="compositionally biased region" description="Acidic residues" evidence="1">
    <location>
        <begin position="496"/>
        <end position="506"/>
    </location>
</feature>
<name>A0A0L0DTA6_THETB</name>
<dbReference type="SUPFAM" id="SSF109604">
    <property type="entry name" value="HD-domain/PDEase-like"/>
    <property type="match status" value="1"/>
</dbReference>
<keyword evidence="4" id="KW-1185">Reference proteome</keyword>
<feature type="region of interest" description="Disordered" evidence="1">
    <location>
        <begin position="493"/>
        <end position="535"/>
    </location>
</feature>
<proteinExistence type="predicted"/>
<gene>
    <name evidence="3" type="ORF">AMSG_01770</name>
</gene>
<protein>
    <submittedName>
        <fullName evidence="3">SAM domain and HD domain-containing protein 1</fullName>
    </submittedName>
</protein>
<dbReference type="InterPro" id="IPR050135">
    <property type="entry name" value="dGTPase-like"/>
</dbReference>
<reference evidence="3 4" key="1">
    <citation type="submission" date="2010-05" db="EMBL/GenBank/DDBJ databases">
        <title>The Genome Sequence of Thecamonas trahens ATCC 50062.</title>
        <authorList>
            <consortium name="The Broad Institute Genome Sequencing Platform"/>
            <person name="Russ C."/>
            <person name="Cuomo C."/>
            <person name="Shea T."/>
            <person name="Young S.K."/>
            <person name="Zeng Q."/>
            <person name="Koehrsen M."/>
            <person name="Haas B."/>
            <person name="Borodovsky M."/>
            <person name="Guigo R."/>
            <person name="Alvarado L."/>
            <person name="Berlin A."/>
            <person name="Bochicchio J."/>
            <person name="Borenstein D."/>
            <person name="Chapman S."/>
            <person name="Chen Z."/>
            <person name="Freedman E."/>
            <person name="Gellesch M."/>
            <person name="Goldberg J."/>
            <person name="Griggs A."/>
            <person name="Gujja S."/>
            <person name="Heilman E."/>
            <person name="Heiman D."/>
            <person name="Hepburn T."/>
            <person name="Howarth C."/>
            <person name="Jen D."/>
            <person name="Larson L."/>
            <person name="Mehta T."/>
            <person name="Park D."/>
            <person name="Pearson M."/>
            <person name="Roberts A."/>
            <person name="Saif S."/>
            <person name="Shenoy N."/>
            <person name="Sisk P."/>
            <person name="Stolte C."/>
            <person name="Sykes S."/>
            <person name="Thomson T."/>
            <person name="Walk T."/>
            <person name="White J."/>
            <person name="Yandava C."/>
            <person name="Burger G."/>
            <person name="Gray M.W."/>
            <person name="Holland P.W.H."/>
            <person name="King N."/>
            <person name="Lang F.B.F."/>
            <person name="Roger A.J."/>
            <person name="Ruiz-Trillo I."/>
            <person name="Lander E."/>
            <person name="Nusbaum C."/>
        </authorList>
    </citation>
    <scope>NUCLEOTIDE SEQUENCE [LARGE SCALE GENOMIC DNA]</scope>
    <source>
        <strain evidence="3 4">ATCC 50062</strain>
    </source>
</reference>
<feature type="domain" description="HD" evidence="2">
    <location>
        <begin position="61"/>
        <end position="198"/>
    </location>
</feature>
<accession>A0A0L0DTA6</accession>
<dbReference type="Pfam" id="PF01966">
    <property type="entry name" value="HD"/>
    <property type="match status" value="1"/>
</dbReference>
<dbReference type="STRING" id="461836.A0A0L0DTA6"/>
<dbReference type="Gene3D" id="3.30.70.2760">
    <property type="match status" value="1"/>
</dbReference>
<evidence type="ECO:0000313" key="4">
    <source>
        <dbReference type="Proteomes" id="UP000054408"/>
    </source>
</evidence>
<dbReference type="InterPro" id="IPR006674">
    <property type="entry name" value="HD_domain"/>
</dbReference>
<evidence type="ECO:0000313" key="3">
    <source>
        <dbReference type="EMBL" id="KNC55505.1"/>
    </source>
</evidence>
<organism evidence="3 4">
    <name type="scientific">Thecamonas trahens ATCC 50062</name>
    <dbReference type="NCBI Taxonomy" id="461836"/>
    <lineage>
        <taxon>Eukaryota</taxon>
        <taxon>Apusozoa</taxon>
        <taxon>Apusomonadida</taxon>
        <taxon>Apusomonadidae</taxon>
        <taxon>Thecamonas</taxon>
    </lineage>
</organism>
<dbReference type="GO" id="GO:0008832">
    <property type="term" value="F:dGTPase activity"/>
    <property type="evidence" value="ECO:0007669"/>
    <property type="project" value="TreeGrafter"/>
</dbReference>
<dbReference type="Proteomes" id="UP000054408">
    <property type="component" value="Unassembled WGS sequence"/>
</dbReference>
<dbReference type="GO" id="GO:0005634">
    <property type="term" value="C:nucleus"/>
    <property type="evidence" value="ECO:0007669"/>
    <property type="project" value="TreeGrafter"/>
</dbReference>
<dbReference type="EMBL" id="GL349439">
    <property type="protein sequence ID" value="KNC55505.1"/>
    <property type="molecule type" value="Genomic_DNA"/>
</dbReference>
<evidence type="ECO:0000256" key="1">
    <source>
        <dbReference type="SAM" id="MobiDB-lite"/>
    </source>
</evidence>
<dbReference type="AlphaFoldDB" id="A0A0L0DTA6"/>
<dbReference type="PANTHER" id="PTHR11373">
    <property type="entry name" value="DEOXYNUCLEOSIDE TRIPHOSPHATE TRIPHOSPHOHYDROLASE"/>
    <property type="match status" value="1"/>
</dbReference>
<dbReference type="OrthoDB" id="9991235at2759"/>
<dbReference type="SMART" id="SM00471">
    <property type="entry name" value="HDc"/>
    <property type="match status" value="1"/>
</dbReference>
<dbReference type="CDD" id="cd00077">
    <property type="entry name" value="HDc"/>
    <property type="match status" value="1"/>
</dbReference>
<dbReference type="eggNOG" id="KOG2681">
    <property type="taxonomic scope" value="Eukaryota"/>
</dbReference>
<dbReference type="OMA" id="QVHGYIK"/>
<dbReference type="PROSITE" id="PS51831">
    <property type="entry name" value="HD"/>
    <property type="match status" value="1"/>
</dbReference>
<dbReference type="GO" id="GO:0006203">
    <property type="term" value="P:dGTP catabolic process"/>
    <property type="evidence" value="ECO:0007669"/>
    <property type="project" value="TreeGrafter"/>
</dbReference>
<dbReference type="InterPro" id="IPR003607">
    <property type="entry name" value="HD/PDEase_dom"/>
</dbReference>
<dbReference type="Gene3D" id="1.10.3210.10">
    <property type="entry name" value="Hypothetical protein af1432"/>
    <property type="match status" value="1"/>
</dbReference>
<dbReference type="RefSeq" id="XP_013761285.1">
    <property type="nucleotide sequence ID" value="XM_013905831.1"/>
</dbReference>
<sequence length="535" mass="59588">MSQPVDARGKAGKILNDPIHGHMHFSAKLMAVVDTPQFQRLRELKQLGSTYFVFPGASHNRFEHSLGVSHLAGKLVRTLASKQPELGIDDRDIFLVELSGLCHDLGHGPFSHAFEKIINNLEPDLGFHHENMSQAIFRDIMDEHDLYDELDMTDEDVASVLQLISGVKDEAAKREKPFLYDIVANARNGIDVDKLDYLARDAYNVGVKSTYDFERLFSFCKVIDGEICFYVKEAFNLYQMFHTRYSLHKQVYTHKTSCAIEFMIQDILKGAYSYLKLADAIADGGVKAYLRLTDSILRTVENATEAERAADKGLATAHAILTRLHCRQLYAFVDQIVLPPHATSTIPTVDDIMAHHSTSFINLDPADVIVDVFKLNYSKKDENPVDFVHFYTHFESEDKITIAADKVSQLIPSSFQEVGIRIFLRTRASDSMYAARTAFRSWCRAMKTTSPFPSGPVLTRQPSAAASSSTATAVAAARASQASSITSTLSSSILSLDDDDDDDDDTFPTSPSTRRDPPSAFGKFAPGPLKRQKTL</sequence>
<dbReference type="PANTHER" id="PTHR11373:SF4">
    <property type="entry name" value="DEOXYNUCLEOSIDE TRIPHOSPHATE TRIPHOSPHOHYDROLASE SAMHD1"/>
    <property type="match status" value="1"/>
</dbReference>